<keyword evidence="1" id="KW-0472">Membrane</keyword>
<dbReference type="RefSeq" id="WP_186406263.1">
    <property type="nucleotide sequence ID" value="NZ_FLQX01000094.1"/>
</dbReference>
<dbReference type="NCBIfam" id="NF041043">
    <property type="entry name" value="BPSS1780_fam"/>
    <property type="match status" value="1"/>
</dbReference>
<proteinExistence type="predicted"/>
<feature type="transmembrane region" description="Helical" evidence="1">
    <location>
        <begin position="221"/>
        <end position="245"/>
    </location>
</feature>
<name>A0A1A8XIE2_9PROT</name>
<keyword evidence="3" id="KW-1185">Reference proteome</keyword>
<organism evidence="2 3">
    <name type="scientific">Candidatus Accumulibacter aalborgensis</name>
    <dbReference type="NCBI Taxonomy" id="1860102"/>
    <lineage>
        <taxon>Bacteria</taxon>
        <taxon>Pseudomonadati</taxon>
        <taxon>Pseudomonadota</taxon>
        <taxon>Betaproteobacteria</taxon>
        <taxon>Candidatus Accumulibacter</taxon>
    </lineage>
</organism>
<gene>
    <name evidence="2" type="ORF">ACCAA_20060</name>
</gene>
<keyword evidence="1" id="KW-0812">Transmembrane</keyword>
<dbReference type="EMBL" id="FLQX01000094">
    <property type="protein sequence ID" value="SBT04954.1"/>
    <property type="molecule type" value="Genomic_DNA"/>
</dbReference>
<reference evidence="2 3" key="1">
    <citation type="submission" date="2016-06" db="EMBL/GenBank/DDBJ databases">
        <authorList>
            <person name="Kjaerup R.B."/>
            <person name="Dalgaard T.S."/>
            <person name="Juul-Madsen H.R."/>
        </authorList>
    </citation>
    <scope>NUCLEOTIDE SEQUENCE [LARGE SCALE GENOMIC DNA]</scope>
    <source>
        <strain evidence="2">3</strain>
    </source>
</reference>
<evidence type="ECO:0000313" key="3">
    <source>
        <dbReference type="Proteomes" id="UP000199169"/>
    </source>
</evidence>
<dbReference type="Proteomes" id="UP000199169">
    <property type="component" value="Unassembled WGS sequence"/>
</dbReference>
<accession>A0A1A8XIE2</accession>
<feature type="transmembrane region" description="Helical" evidence="1">
    <location>
        <begin position="135"/>
        <end position="159"/>
    </location>
</feature>
<feature type="transmembrane region" description="Helical" evidence="1">
    <location>
        <begin position="27"/>
        <end position="49"/>
    </location>
</feature>
<feature type="transmembrane region" description="Helical" evidence="1">
    <location>
        <begin position="190"/>
        <end position="215"/>
    </location>
</feature>
<evidence type="ECO:0000256" key="1">
    <source>
        <dbReference type="SAM" id="Phobius"/>
    </source>
</evidence>
<feature type="transmembrane region" description="Helical" evidence="1">
    <location>
        <begin position="165"/>
        <end position="183"/>
    </location>
</feature>
<dbReference type="STRING" id="1860102.ACCAA_20060"/>
<feature type="transmembrane region" description="Helical" evidence="1">
    <location>
        <begin position="94"/>
        <end position="115"/>
    </location>
</feature>
<dbReference type="AlphaFoldDB" id="A0A1A8XIE2"/>
<evidence type="ECO:0000313" key="2">
    <source>
        <dbReference type="EMBL" id="SBT04954.1"/>
    </source>
</evidence>
<protein>
    <recommendedName>
        <fullName evidence="4">Transmembrane protein</fullName>
    </recommendedName>
</protein>
<keyword evidence="1" id="KW-1133">Transmembrane helix</keyword>
<evidence type="ECO:0008006" key="4">
    <source>
        <dbReference type="Google" id="ProtNLM"/>
    </source>
</evidence>
<sequence>MQVLTLPAACGWRWLIDGFRIFRRNHLMLTLLIISYWILMALVNVIPLIGPIASTLCIPAFSVSLMNACRNIESGAPLGAPLLFSGFRSNLRSLLILGGIYLAATVGILAVSALADDGALMQMLLAGQKPDEEALASGSLLLATQIALFLLCPLIMAYWYAPVLAGWHGFSPAKALFFSFVACARNWRAFLVYSMAMLLVATVLPALFVGLLVALLPDGAALLTVLLSVSIILVLAPTLFASFYVSYRDVFVATENDA</sequence>
<dbReference type="InterPro" id="IPR047798">
    <property type="entry name" value="BPSS1780-like"/>
</dbReference>